<dbReference type="RefSeq" id="WP_232581581.1">
    <property type="nucleotide sequence ID" value="NZ_WMCP01000026.1"/>
</dbReference>
<comment type="caution">
    <text evidence="1">The sequence shown here is derived from an EMBL/GenBank/DDBJ whole genome shotgun (WGS) entry which is preliminary data.</text>
</comment>
<gene>
    <name evidence="1" type="ORF">GLP33_16970</name>
</gene>
<dbReference type="AlphaFoldDB" id="A0AAW4ZYE7"/>
<evidence type="ECO:0000313" key="2">
    <source>
        <dbReference type="Proteomes" id="UP000813876"/>
    </source>
</evidence>
<protein>
    <recommendedName>
        <fullName evidence="3">Lipoprotein</fullName>
    </recommendedName>
</protein>
<dbReference type="PROSITE" id="PS51257">
    <property type="entry name" value="PROKAR_LIPOPROTEIN"/>
    <property type="match status" value="1"/>
</dbReference>
<dbReference type="EMBL" id="WMCP01000026">
    <property type="protein sequence ID" value="MCF2303425.1"/>
    <property type="molecule type" value="Genomic_DNA"/>
</dbReference>
<evidence type="ECO:0008006" key="3">
    <source>
        <dbReference type="Google" id="ProtNLM"/>
    </source>
</evidence>
<proteinExistence type="predicted"/>
<sequence length="155" mass="16424">MKKKVIILATITTLFLSGCGSIINGKTQNMSINTTPDTATISLLSANGSLITKSKGTLFYNLNRSNGYFDGADYNLKIDADGYTTQVVPLVSSASGWYIAGNIALGGLIGWLIVDPATGGMWTLEAKNGQDIENLNVVLLENATDKMMGNAVKVN</sequence>
<organism evidence="1 2">
    <name type="scientific">Photobacterium phosphoreum</name>
    <dbReference type="NCBI Taxonomy" id="659"/>
    <lineage>
        <taxon>Bacteria</taxon>
        <taxon>Pseudomonadati</taxon>
        <taxon>Pseudomonadota</taxon>
        <taxon>Gammaproteobacteria</taxon>
        <taxon>Vibrionales</taxon>
        <taxon>Vibrionaceae</taxon>
        <taxon>Photobacterium</taxon>
    </lineage>
</organism>
<evidence type="ECO:0000313" key="1">
    <source>
        <dbReference type="EMBL" id="MCF2303425.1"/>
    </source>
</evidence>
<dbReference type="Proteomes" id="UP000813876">
    <property type="component" value="Unassembled WGS sequence"/>
</dbReference>
<accession>A0AAW4ZYE7</accession>
<reference evidence="1" key="1">
    <citation type="submission" date="2019-11" db="EMBL/GenBank/DDBJ databases">
        <title>Comparative genomics of photobacteria reveal adaptation to distinct habitats.</title>
        <authorList>
            <person name="Fuertes-Perez S."/>
            <person name="Hilgarth M."/>
            <person name="Vogel R.F."/>
        </authorList>
    </citation>
    <scope>NUCLEOTIDE SEQUENCE</scope>
    <source>
        <strain evidence="1">TMW2.2145</strain>
    </source>
</reference>
<name>A0AAW4ZYE7_PHOPO</name>